<dbReference type="OrthoDB" id="4062651at2759"/>
<dbReference type="InterPro" id="IPR011009">
    <property type="entry name" value="Kinase-like_dom_sf"/>
</dbReference>
<dbReference type="InterPro" id="IPR051348">
    <property type="entry name" value="U-box_ubiquitin_ligases"/>
</dbReference>
<comment type="caution">
    <text evidence="5">The sequence shown here is derived from an EMBL/GenBank/DDBJ whole genome shotgun (WGS) entry which is preliminary data.</text>
</comment>
<keyword evidence="6" id="KW-1185">Reference proteome</keyword>
<dbReference type="PANTHER" id="PTHR45647">
    <property type="entry name" value="OS02G0152300 PROTEIN"/>
    <property type="match status" value="1"/>
</dbReference>
<dbReference type="AlphaFoldDB" id="A0A9Q1JPW8"/>
<dbReference type="EC" id="2.3.2.27" evidence="2"/>
<evidence type="ECO:0000313" key="6">
    <source>
        <dbReference type="Proteomes" id="UP001153076"/>
    </source>
</evidence>
<dbReference type="Gene3D" id="1.10.510.10">
    <property type="entry name" value="Transferase(Phosphotransferase) domain 1"/>
    <property type="match status" value="1"/>
</dbReference>
<accession>A0A9Q1JPW8</accession>
<protein>
    <recommendedName>
        <fullName evidence="2">RING-type E3 ubiquitin transferase</fullName>
        <ecNumber evidence="2">2.3.2.27</ecNumber>
    </recommendedName>
</protein>
<dbReference type="GO" id="GO:0061630">
    <property type="term" value="F:ubiquitin protein ligase activity"/>
    <property type="evidence" value="ECO:0007669"/>
    <property type="project" value="UniProtKB-EC"/>
</dbReference>
<name>A0A9Q1JPW8_9CARY</name>
<feature type="region of interest" description="Disordered" evidence="4">
    <location>
        <begin position="207"/>
        <end position="237"/>
    </location>
</feature>
<evidence type="ECO:0000256" key="2">
    <source>
        <dbReference type="ARBA" id="ARBA00012483"/>
    </source>
</evidence>
<proteinExistence type="predicted"/>
<dbReference type="SUPFAM" id="SSF56112">
    <property type="entry name" value="Protein kinase-like (PK-like)"/>
    <property type="match status" value="1"/>
</dbReference>
<dbReference type="Proteomes" id="UP001153076">
    <property type="component" value="Unassembled WGS sequence"/>
</dbReference>
<evidence type="ECO:0000256" key="1">
    <source>
        <dbReference type="ARBA" id="ARBA00000900"/>
    </source>
</evidence>
<keyword evidence="3" id="KW-0833">Ubl conjugation pathway</keyword>
<dbReference type="PANTHER" id="PTHR45647:SF15">
    <property type="entry name" value="U-BOX DOMAIN-CONTAINING PROTEIN 35"/>
    <property type="match status" value="1"/>
</dbReference>
<evidence type="ECO:0000256" key="4">
    <source>
        <dbReference type="SAM" id="MobiDB-lite"/>
    </source>
</evidence>
<evidence type="ECO:0000256" key="3">
    <source>
        <dbReference type="ARBA" id="ARBA00022786"/>
    </source>
</evidence>
<organism evidence="5 6">
    <name type="scientific">Carnegiea gigantea</name>
    <dbReference type="NCBI Taxonomy" id="171969"/>
    <lineage>
        <taxon>Eukaryota</taxon>
        <taxon>Viridiplantae</taxon>
        <taxon>Streptophyta</taxon>
        <taxon>Embryophyta</taxon>
        <taxon>Tracheophyta</taxon>
        <taxon>Spermatophyta</taxon>
        <taxon>Magnoliopsida</taxon>
        <taxon>eudicotyledons</taxon>
        <taxon>Gunneridae</taxon>
        <taxon>Pentapetalae</taxon>
        <taxon>Caryophyllales</taxon>
        <taxon>Cactineae</taxon>
        <taxon>Cactaceae</taxon>
        <taxon>Cactoideae</taxon>
        <taxon>Echinocereeae</taxon>
        <taxon>Carnegiea</taxon>
    </lineage>
</organism>
<dbReference type="EMBL" id="JAKOGI010000964">
    <property type="protein sequence ID" value="KAJ8428829.1"/>
    <property type="molecule type" value="Genomic_DNA"/>
</dbReference>
<gene>
    <name evidence="5" type="ORF">Cgig2_005894</name>
</gene>
<evidence type="ECO:0000313" key="5">
    <source>
        <dbReference type="EMBL" id="KAJ8428829.1"/>
    </source>
</evidence>
<reference evidence="5" key="1">
    <citation type="submission" date="2022-04" db="EMBL/GenBank/DDBJ databases">
        <title>Carnegiea gigantea Genome sequencing and assembly v2.</title>
        <authorList>
            <person name="Copetti D."/>
            <person name="Sanderson M.J."/>
            <person name="Burquez A."/>
            <person name="Wojciechowski M.F."/>
        </authorList>
    </citation>
    <scope>NUCLEOTIDE SEQUENCE</scope>
    <source>
        <strain evidence="5">SGP5-SGP5p</strain>
        <tissue evidence="5">Aerial part</tissue>
    </source>
</reference>
<comment type="catalytic activity">
    <reaction evidence="1">
        <text>S-ubiquitinyl-[E2 ubiquitin-conjugating enzyme]-L-cysteine + [acceptor protein]-L-lysine = [E2 ubiquitin-conjugating enzyme]-L-cysteine + N(6)-ubiquitinyl-[acceptor protein]-L-lysine.</text>
        <dbReference type="EC" id="2.3.2.27"/>
    </reaction>
</comment>
<sequence>MQGNYKETSSVGTLSYVDREYQTTGRVSTKSDIRALGVVILQLLTSRPAVGIAYMVDAAIERRLIDDKLHNLMQISVILLWAYSETNLIADARSDERHVYRGCSLYGDDVPESELQYGPKIKGSPIKRKRRGMEDEWLEERKKIMELRWGGTGNRVRTKLSLPDHPAGLTTLADKGESVGHETMEMVVDGMGTEAIKRKLADLKGEKVGERKTRLVSDAASSDSNLAEATVQPRKDH</sequence>